<accession>A0A0D3CB08</accession>
<dbReference type="Proteomes" id="UP000032141">
    <property type="component" value="Chromosome C5"/>
</dbReference>
<reference evidence="1" key="2">
    <citation type="submission" date="2015-03" db="UniProtKB">
        <authorList>
            <consortium name="EnsemblPlants"/>
        </authorList>
    </citation>
    <scope>IDENTIFICATION</scope>
</reference>
<dbReference type="AlphaFoldDB" id="A0A0D3CB08"/>
<keyword evidence="2" id="KW-1185">Reference proteome</keyword>
<evidence type="ECO:0000313" key="2">
    <source>
        <dbReference type="Proteomes" id="UP000032141"/>
    </source>
</evidence>
<protein>
    <submittedName>
        <fullName evidence="1">Uncharacterized protein</fullName>
    </submittedName>
</protein>
<dbReference type="EnsemblPlants" id="Bo5g023710.1">
    <property type="protein sequence ID" value="Bo5g023710.1"/>
    <property type="gene ID" value="Bo5g023710"/>
</dbReference>
<sequence>MLMKMVGLLFPYTDLMQREKMRSLIGFQTMWNFQTVTHQICVTVSTERKESLLA</sequence>
<dbReference type="Gramene" id="Bo5g023710.1">
    <property type="protein sequence ID" value="Bo5g023710.1"/>
    <property type="gene ID" value="Bo5g023710"/>
</dbReference>
<name>A0A0D3CB08_BRAOL</name>
<organism evidence="1 2">
    <name type="scientific">Brassica oleracea var. oleracea</name>
    <dbReference type="NCBI Taxonomy" id="109376"/>
    <lineage>
        <taxon>Eukaryota</taxon>
        <taxon>Viridiplantae</taxon>
        <taxon>Streptophyta</taxon>
        <taxon>Embryophyta</taxon>
        <taxon>Tracheophyta</taxon>
        <taxon>Spermatophyta</taxon>
        <taxon>Magnoliopsida</taxon>
        <taxon>eudicotyledons</taxon>
        <taxon>Gunneridae</taxon>
        <taxon>Pentapetalae</taxon>
        <taxon>rosids</taxon>
        <taxon>malvids</taxon>
        <taxon>Brassicales</taxon>
        <taxon>Brassicaceae</taxon>
        <taxon>Brassiceae</taxon>
        <taxon>Brassica</taxon>
    </lineage>
</organism>
<evidence type="ECO:0000313" key="1">
    <source>
        <dbReference type="EnsemblPlants" id="Bo5g023710.1"/>
    </source>
</evidence>
<proteinExistence type="predicted"/>
<dbReference type="HOGENOM" id="CLU_3053148_0_0_1"/>
<reference evidence="1 2" key="1">
    <citation type="journal article" date="2014" name="Genome Biol.">
        <title>Transcriptome and methylome profiling reveals relics of genome dominance in the mesopolyploid Brassica oleracea.</title>
        <authorList>
            <person name="Parkin I.A."/>
            <person name="Koh C."/>
            <person name="Tang H."/>
            <person name="Robinson S.J."/>
            <person name="Kagale S."/>
            <person name="Clarke W.E."/>
            <person name="Town C.D."/>
            <person name="Nixon J."/>
            <person name="Krishnakumar V."/>
            <person name="Bidwell S.L."/>
            <person name="Denoeud F."/>
            <person name="Belcram H."/>
            <person name="Links M.G."/>
            <person name="Just J."/>
            <person name="Clarke C."/>
            <person name="Bender T."/>
            <person name="Huebert T."/>
            <person name="Mason A.S."/>
            <person name="Pires J.C."/>
            <person name="Barker G."/>
            <person name="Moore J."/>
            <person name="Walley P.G."/>
            <person name="Manoli S."/>
            <person name="Batley J."/>
            <person name="Edwards D."/>
            <person name="Nelson M.N."/>
            <person name="Wang X."/>
            <person name="Paterson A.H."/>
            <person name="King G."/>
            <person name="Bancroft I."/>
            <person name="Chalhoub B."/>
            <person name="Sharpe A.G."/>
        </authorList>
    </citation>
    <scope>NUCLEOTIDE SEQUENCE</scope>
    <source>
        <strain evidence="1 2">cv. TO1000</strain>
    </source>
</reference>